<keyword evidence="3" id="KW-1185">Reference proteome</keyword>
<organism evidence="2 3">
    <name type="scientific">Lecanosticta acicola</name>
    <dbReference type="NCBI Taxonomy" id="111012"/>
    <lineage>
        <taxon>Eukaryota</taxon>
        <taxon>Fungi</taxon>
        <taxon>Dikarya</taxon>
        <taxon>Ascomycota</taxon>
        <taxon>Pezizomycotina</taxon>
        <taxon>Dothideomycetes</taxon>
        <taxon>Dothideomycetidae</taxon>
        <taxon>Mycosphaerellales</taxon>
        <taxon>Mycosphaerellaceae</taxon>
        <taxon>Lecanosticta</taxon>
    </lineage>
</organism>
<feature type="region of interest" description="Disordered" evidence="1">
    <location>
        <begin position="162"/>
        <end position="288"/>
    </location>
</feature>
<dbReference type="Proteomes" id="UP001296104">
    <property type="component" value="Unassembled WGS sequence"/>
</dbReference>
<feature type="compositionally biased region" description="Polar residues" evidence="1">
    <location>
        <begin position="168"/>
        <end position="177"/>
    </location>
</feature>
<proteinExistence type="predicted"/>
<name>A0AAI9E8L6_9PEZI</name>
<feature type="compositionally biased region" description="Low complexity" evidence="1">
    <location>
        <begin position="270"/>
        <end position="286"/>
    </location>
</feature>
<gene>
    <name evidence="2" type="ORF">LECACI_7A002286</name>
</gene>
<protein>
    <submittedName>
        <fullName evidence="2">Uncharacterized protein</fullName>
    </submittedName>
</protein>
<reference evidence="2" key="1">
    <citation type="submission" date="2023-11" db="EMBL/GenBank/DDBJ databases">
        <authorList>
            <person name="Alioto T."/>
            <person name="Alioto T."/>
            <person name="Gomez Garrido J."/>
        </authorList>
    </citation>
    <scope>NUCLEOTIDE SEQUENCE</scope>
</reference>
<dbReference type="EMBL" id="CAVMBE010000010">
    <property type="protein sequence ID" value="CAK3889742.1"/>
    <property type="molecule type" value="Genomic_DNA"/>
</dbReference>
<accession>A0AAI9E8L6</accession>
<feature type="compositionally biased region" description="Polar residues" evidence="1">
    <location>
        <begin position="221"/>
        <end position="231"/>
    </location>
</feature>
<evidence type="ECO:0000256" key="1">
    <source>
        <dbReference type="SAM" id="MobiDB-lite"/>
    </source>
</evidence>
<evidence type="ECO:0000313" key="3">
    <source>
        <dbReference type="Proteomes" id="UP001296104"/>
    </source>
</evidence>
<feature type="compositionally biased region" description="Acidic residues" evidence="1">
    <location>
        <begin position="185"/>
        <end position="197"/>
    </location>
</feature>
<sequence>MHVSPPPNSREILPPLLACLHTSFVSPRPPPALLPLLSPLLRQRVNFLSQNIGNDGWLPLLSWDHGRGSKLPAVVERIDLEPHPVSGELELEEVGPAKYKRLDEETLQARLEVEQFELLPIYLWCEKDEQGGTEAGWYLSELRTLEDKEDGTEWFDSIPEADDAAKTHSISVPSTNGDPYGRQAEEEEEEEEDDANDDYWASYDRTPAERTSAKNSPAPVPSSTYAMTNGSHDGEEADYYNRYGDEVQPSMDPHDPDEDTGDIGESTLNGSSLLGSRQQPQPSSSGAIAEQADYLRSLRPHTEWKPHDPVVHTALDRSVNGEHELSMPRAISPANSTSSVDRLEERAAAMSNDGGGAAQVAIKQHISTDVKSLFILARASGMDREEFTRIVKTELDVLSLLEEDD</sequence>
<comment type="caution">
    <text evidence="2">The sequence shown here is derived from an EMBL/GenBank/DDBJ whole genome shotgun (WGS) entry which is preliminary data.</text>
</comment>
<dbReference type="AlphaFoldDB" id="A0AAI9E8L6"/>
<evidence type="ECO:0000313" key="2">
    <source>
        <dbReference type="EMBL" id="CAK3889742.1"/>
    </source>
</evidence>